<proteinExistence type="predicted"/>
<reference evidence="3 4" key="1">
    <citation type="journal article" date="2011" name="Cell">
        <title>The monarch butterfly genome yields insights into long-distance migration.</title>
        <authorList>
            <person name="Zhan S."/>
            <person name="Merlin C."/>
            <person name="Boore J.L."/>
            <person name="Reppert S.M."/>
        </authorList>
    </citation>
    <scope>NUCLEOTIDE SEQUENCE [LARGE SCALE GENOMIC DNA]</scope>
    <source>
        <strain evidence="3">F-2</strain>
    </source>
</reference>
<keyword evidence="4" id="KW-1185">Reference proteome</keyword>
<feature type="coiled-coil region" evidence="1">
    <location>
        <begin position="149"/>
        <end position="176"/>
    </location>
</feature>
<protein>
    <submittedName>
        <fullName evidence="3">Uncharacterized protein</fullName>
    </submittedName>
</protein>
<feature type="region of interest" description="Disordered" evidence="2">
    <location>
        <begin position="187"/>
        <end position="215"/>
    </location>
</feature>
<feature type="compositionally biased region" description="Polar residues" evidence="2">
    <location>
        <begin position="203"/>
        <end position="212"/>
    </location>
</feature>
<evidence type="ECO:0000313" key="4">
    <source>
        <dbReference type="Proteomes" id="UP000007151"/>
    </source>
</evidence>
<keyword evidence="1" id="KW-0175">Coiled coil</keyword>
<dbReference type="KEGG" id="dpl:KGM_200485"/>
<dbReference type="AlphaFoldDB" id="A0A212EYJ8"/>
<dbReference type="InParanoid" id="A0A212EYJ8"/>
<feature type="region of interest" description="Disordered" evidence="2">
    <location>
        <begin position="254"/>
        <end position="307"/>
    </location>
</feature>
<evidence type="ECO:0000256" key="1">
    <source>
        <dbReference type="SAM" id="Coils"/>
    </source>
</evidence>
<feature type="coiled-coil region" evidence="1">
    <location>
        <begin position="644"/>
        <end position="671"/>
    </location>
</feature>
<sequence length="1229" mass="139969">MSFDLIMEPNKDERVRKSHRGLLQMFRPGGCLSIHNDEEEYSYMPGTSNELNRSSSGQEDFHVKTTNEAFSLKKNVFSPSYTTTFKTPKPFLGKCKPGGCLDPPFGEEKYIYKPTFEDNQIAEKSPHTNDINKMLLDSDKNKPELGIKKQTLDQEVEDLHESYTDLTENIEDSESLVTYPLPVSSSYIKNRDSQSKKDRSRINSEQTSQKLTNEFPVSFFMPPRKEKTKQFKTYDDYNDKETKVKEAYINNEYAMQSQTPSEMFSDSLTTTHPSREEPSQDVTREQETSVKSIHSSRNDDISKEPVKSEGLDYISDIKALRKGEEIFSQEQVTANDKSGTGNQNIRSKLPESHIDTSYQSDKMNSIQKMEVENIVSEDKNIEPEKKHSSANVKLSSEKLKINSLSELNNHSDNSEINSIADKPVEGETGLRNGINNLLDPIEKEKFKKNSLKYETSKDFGVNVGKHDSTNLIKPNLKFSHEELTKTSIDDPTKILTYSSSESINDKDIKIENQLRDGVESNLDPTQKEMFEKDSLKYEALRHSKEIITNDDTIKVRKSNVKLSKEDLAEISMDQLNRFSKDLKNESITDINVKRKSQLPNKTSSISDPMQKDALKYEAVIDSGPKITNEDPIQIEKTDVKLGQEEITKISIDQLTKLIDQAENEIISDTSAKSEIRLTNELSNLLHPATKEVFEKDSLTYKDLKDSSKITLQSSDGDGISNIKNFVPLQKKSLDSNDNAEVNLKEPTKNLDEIITLPTEKLVFQNKTSVNEDFERHSESSNKINNKVSDIAIKSLSSKISLNEKTADLNLENLSKKSSKYIVFEKPLSAGSDDLKETSLENKSSTFKDLPTNNIDSKSMLISYEENHDIDNDKNGSLRNISLKQEINQSSSHHSRDSQLSLLKKLSSLPQIQNSEGILYDNVQDKNTFDNSSHEFTDSNILRTGQYLNNTPTKIKDGDREGIDLKQNILLHKGLDNNLDEWIRKDEKSFQNYVTNNVNEDILSTSQTNDFIEDSTQLDKGPRETVDHELMSLKSGNRDQGISKDYAKSQVYDSSSDIKHTSSSIFLNFAFHSLANEFGYTITTLDPTTDLTVYPQNKITTIKTALKENDKEIRIRMDSETDIIIQIKRNHKRNEGSKSIVSNEGRNLMRGYCSETIINKDQFFKNTLKTVYDTLVPIEKIISNLKEEADVLYREQLLLRKILSSREMKSKRIIRTNKNCSCLEKEMGIK</sequence>
<accession>A0A212EYJ8</accession>
<feature type="compositionally biased region" description="Basic and acidic residues" evidence="2">
    <location>
        <begin position="273"/>
        <end position="288"/>
    </location>
</feature>
<organism evidence="3 4">
    <name type="scientific">Danaus plexippus plexippus</name>
    <dbReference type="NCBI Taxonomy" id="278856"/>
    <lineage>
        <taxon>Eukaryota</taxon>
        <taxon>Metazoa</taxon>
        <taxon>Ecdysozoa</taxon>
        <taxon>Arthropoda</taxon>
        <taxon>Hexapoda</taxon>
        <taxon>Insecta</taxon>
        <taxon>Pterygota</taxon>
        <taxon>Neoptera</taxon>
        <taxon>Endopterygota</taxon>
        <taxon>Lepidoptera</taxon>
        <taxon>Glossata</taxon>
        <taxon>Ditrysia</taxon>
        <taxon>Papilionoidea</taxon>
        <taxon>Nymphalidae</taxon>
        <taxon>Danainae</taxon>
        <taxon>Danaini</taxon>
        <taxon>Danaina</taxon>
        <taxon>Danaus</taxon>
        <taxon>Danaus</taxon>
    </lineage>
</organism>
<evidence type="ECO:0000256" key="2">
    <source>
        <dbReference type="SAM" id="MobiDB-lite"/>
    </source>
</evidence>
<feature type="compositionally biased region" description="Basic and acidic residues" evidence="2">
    <location>
        <begin position="296"/>
        <end position="307"/>
    </location>
</feature>
<name>A0A212EYJ8_DANPL</name>
<feature type="compositionally biased region" description="Polar residues" evidence="2">
    <location>
        <begin position="254"/>
        <end position="272"/>
    </location>
</feature>
<comment type="caution">
    <text evidence="3">The sequence shown here is derived from an EMBL/GenBank/DDBJ whole genome shotgun (WGS) entry which is preliminary data.</text>
</comment>
<gene>
    <name evidence="3" type="ORF">KGM_200485</name>
</gene>
<dbReference type="Proteomes" id="UP000007151">
    <property type="component" value="Unassembled WGS sequence"/>
</dbReference>
<dbReference type="EMBL" id="AGBW02011531">
    <property type="protein sequence ID" value="OWR46514.1"/>
    <property type="molecule type" value="Genomic_DNA"/>
</dbReference>
<evidence type="ECO:0000313" key="3">
    <source>
        <dbReference type="EMBL" id="OWR46514.1"/>
    </source>
</evidence>
<feature type="compositionally biased region" description="Basic and acidic residues" evidence="2">
    <location>
        <begin position="189"/>
        <end position="202"/>
    </location>
</feature>